<accession>A0ABW8BZV1</accession>
<keyword evidence="3" id="KW-1185">Reference proteome</keyword>
<dbReference type="Proteomes" id="UP001614394">
    <property type="component" value="Unassembled WGS sequence"/>
</dbReference>
<name>A0ABW8BZV1_9ACTN</name>
<keyword evidence="1" id="KW-0812">Transmembrane</keyword>
<feature type="transmembrane region" description="Helical" evidence="1">
    <location>
        <begin position="24"/>
        <end position="42"/>
    </location>
</feature>
<proteinExistence type="predicted"/>
<evidence type="ECO:0000313" key="3">
    <source>
        <dbReference type="Proteomes" id="UP001614394"/>
    </source>
</evidence>
<dbReference type="EMBL" id="JBITYG010000001">
    <property type="protein sequence ID" value="MFI9099699.1"/>
    <property type="molecule type" value="Genomic_DNA"/>
</dbReference>
<dbReference type="NCBIfam" id="NF033485">
    <property type="entry name" value="small_SCO1431"/>
    <property type="match status" value="1"/>
</dbReference>
<organism evidence="2 3">
    <name type="scientific">Streptomyces fildesensis</name>
    <dbReference type="NCBI Taxonomy" id="375757"/>
    <lineage>
        <taxon>Bacteria</taxon>
        <taxon>Bacillati</taxon>
        <taxon>Actinomycetota</taxon>
        <taxon>Actinomycetes</taxon>
        <taxon>Kitasatosporales</taxon>
        <taxon>Streptomycetaceae</taxon>
        <taxon>Streptomyces</taxon>
    </lineage>
</organism>
<comment type="caution">
    <text evidence="2">The sequence shown here is derived from an EMBL/GenBank/DDBJ whole genome shotgun (WGS) entry which is preliminary data.</text>
</comment>
<dbReference type="InterPro" id="IPR047816">
    <property type="entry name" value="SCO1431-like"/>
</dbReference>
<dbReference type="RefSeq" id="WP_138352233.1">
    <property type="nucleotide sequence ID" value="NZ_JAAIKO010000001.1"/>
</dbReference>
<keyword evidence="1" id="KW-1133">Transmembrane helix</keyword>
<evidence type="ECO:0000313" key="2">
    <source>
        <dbReference type="EMBL" id="MFI9099699.1"/>
    </source>
</evidence>
<protein>
    <submittedName>
        <fullName evidence="2">SCO1431 family membrane protein</fullName>
    </submittedName>
</protein>
<gene>
    <name evidence="2" type="ORF">ACIGXA_04175</name>
</gene>
<sequence>MAEIAAARTGTGGPQEGRKIVEHIVGWTLCIVVAMLITQLHLL</sequence>
<evidence type="ECO:0000256" key="1">
    <source>
        <dbReference type="SAM" id="Phobius"/>
    </source>
</evidence>
<reference evidence="2 3" key="1">
    <citation type="submission" date="2024-10" db="EMBL/GenBank/DDBJ databases">
        <title>The Natural Products Discovery Center: Release of the First 8490 Sequenced Strains for Exploring Actinobacteria Biosynthetic Diversity.</title>
        <authorList>
            <person name="Kalkreuter E."/>
            <person name="Kautsar S.A."/>
            <person name="Yang D."/>
            <person name="Bader C.D."/>
            <person name="Teijaro C.N."/>
            <person name="Fluegel L."/>
            <person name="Davis C.M."/>
            <person name="Simpson J.R."/>
            <person name="Lauterbach L."/>
            <person name="Steele A.D."/>
            <person name="Gui C."/>
            <person name="Meng S."/>
            <person name="Li G."/>
            <person name="Viehrig K."/>
            <person name="Ye F."/>
            <person name="Su P."/>
            <person name="Kiefer A.F."/>
            <person name="Nichols A."/>
            <person name="Cepeda A.J."/>
            <person name="Yan W."/>
            <person name="Fan B."/>
            <person name="Jiang Y."/>
            <person name="Adhikari A."/>
            <person name="Zheng C.-J."/>
            <person name="Schuster L."/>
            <person name="Cowan T.M."/>
            <person name="Smanski M.J."/>
            <person name="Chevrette M.G."/>
            <person name="De Carvalho L.P.S."/>
            <person name="Shen B."/>
        </authorList>
    </citation>
    <scope>NUCLEOTIDE SEQUENCE [LARGE SCALE GENOMIC DNA]</scope>
    <source>
        <strain evidence="2 3">NPDC053399</strain>
    </source>
</reference>
<keyword evidence="1" id="KW-0472">Membrane</keyword>